<dbReference type="GO" id="GO:0005737">
    <property type="term" value="C:cytoplasm"/>
    <property type="evidence" value="ECO:0007669"/>
    <property type="project" value="TreeGrafter"/>
</dbReference>
<dbReference type="Gene3D" id="3.40.50.150">
    <property type="entry name" value="Vaccinia Virus protein VP39"/>
    <property type="match status" value="1"/>
</dbReference>
<dbReference type="PANTHER" id="PTHR16121">
    <property type="entry name" value="CAP-SPECIFIC MRNA (NUCLEOSIDE-2'-O-)-METHYLTRANSFERASE 1-RELATED"/>
    <property type="match status" value="1"/>
</dbReference>
<dbReference type="PANTHER" id="PTHR16121:SF2">
    <property type="entry name" value="CAP-SPECIFIC MRNA (NUCLEOSIDE-2'-O-)-METHYLTRANSFERASE 2"/>
    <property type="match status" value="1"/>
</dbReference>
<dbReference type="Proteomes" id="UP000095287">
    <property type="component" value="Unplaced"/>
</dbReference>
<proteinExistence type="predicted"/>
<dbReference type="InterPro" id="IPR029063">
    <property type="entry name" value="SAM-dependent_MTases_sf"/>
</dbReference>
<reference evidence="3" key="1">
    <citation type="submission" date="2016-11" db="UniProtKB">
        <authorList>
            <consortium name="WormBaseParasite"/>
        </authorList>
    </citation>
    <scope>IDENTIFICATION</scope>
</reference>
<dbReference type="InterPro" id="IPR050851">
    <property type="entry name" value="mRNA_Cap_2O-Ribose_MeTrfase"/>
</dbReference>
<dbReference type="GO" id="GO:0005634">
    <property type="term" value="C:nucleus"/>
    <property type="evidence" value="ECO:0007669"/>
    <property type="project" value="UniProtKB-ARBA"/>
</dbReference>
<dbReference type="GO" id="GO:0006370">
    <property type="term" value="P:7-methylguanosine mRNA capping"/>
    <property type="evidence" value="ECO:0007669"/>
    <property type="project" value="TreeGrafter"/>
</dbReference>
<evidence type="ECO:0000313" key="3">
    <source>
        <dbReference type="WBParaSite" id="L893_g14909.t1"/>
    </source>
</evidence>
<dbReference type="AlphaFoldDB" id="A0A1I7YCE6"/>
<evidence type="ECO:0000313" key="2">
    <source>
        <dbReference type="Proteomes" id="UP000095287"/>
    </source>
</evidence>
<dbReference type="WBParaSite" id="L893_g14909.t1">
    <property type="protein sequence ID" value="L893_g14909.t1"/>
    <property type="gene ID" value="L893_g14909"/>
</dbReference>
<organism evidence="2 3">
    <name type="scientific">Steinernema glaseri</name>
    <dbReference type="NCBI Taxonomy" id="37863"/>
    <lineage>
        <taxon>Eukaryota</taxon>
        <taxon>Metazoa</taxon>
        <taxon>Ecdysozoa</taxon>
        <taxon>Nematoda</taxon>
        <taxon>Chromadorea</taxon>
        <taxon>Rhabditida</taxon>
        <taxon>Tylenchina</taxon>
        <taxon>Panagrolaimomorpha</taxon>
        <taxon>Strongyloidoidea</taxon>
        <taxon>Steinernematidae</taxon>
        <taxon>Steinernema</taxon>
    </lineage>
</organism>
<name>A0A1I7YCE6_9BILA</name>
<keyword evidence="2" id="KW-1185">Reference proteome</keyword>
<dbReference type="SUPFAM" id="SSF53335">
    <property type="entry name" value="S-adenosyl-L-methionine-dependent methyltransferases"/>
    <property type="match status" value="1"/>
</dbReference>
<dbReference type="GO" id="GO:0004483">
    <property type="term" value="F:methyltransferase cap1 activity"/>
    <property type="evidence" value="ECO:0007669"/>
    <property type="project" value="TreeGrafter"/>
</dbReference>
<protein>
    <submittedName>
        <fullName evidence="3">FtsJ domain-containing protein</fullName>
    </submittedName>
</protein>
<dbReference type="Pfam" id="PF01728">
    <property type="entry name" value="FtsJ"/>
    <property type="match status" value="1"/>
</dbReference>
<accession>A0A1I7YCE6</accession>
<dbReference type="GO" id="GO:0032259">
    <property type="term" value="P:methylation"/>
    <property type="evidence" value="ECO:0007669"/>
    <property type="project" value="InterPro"/>
</dbReference>
<evidence type="ECO:0000259" key="1">
    <source>
        <dbReference type="Pfam" id="PF01728"/>
    </source>
</evidence>
<sequence>MIPTYELILDRIFEKRFDLKLDGVLASCEERPSVSSGLPDCLRGETTAFETVYEEVDSLKRSEKPPEWHNHTIFTHAMKNLSRELRKQRGVPHASQAYCKLMELFQTNPEMGINAFEGAVFRSLHLCEAPGAFIRATIDHLPRSTVQWTATSLNPYFEWNDPEEMFVEDEDDMVFRFPERWNFGRSGSGDVFEARSEDFEEGAYDLVTADGSLNCDTIEKEIATHSLLRAEADIALHALRQGGDLVLKMYSWRSEEMRSLLDTCVKHFRTVRICKPIRVTEIQVYLVCCSYSREEVPHSPQHLNDLLLAAARFFIDHQIRISIFNWDSYFNWSQKLQHCILAANRSATSTWIEMFVPGEFVPTYKREALRMDGQNFRKPWEDKETILETKLWEKENAITIYVDWQWEWTLDEDVTFGIVRSDKPVINSLFVPDRHQKDTDLVDLGYFGFPLKDPALRSGPYWITFLLECLQDQKDPFVLDLSNFLLLSRLSASVVGALCSAYRTVTLRRDSITFSGKVDLQRLELLRSFLSAVSRVLEGQPGRDLLSFLSIRKMAEATFYSILLMYNEWRIKEL</sequence>
<feature type="domain" description="Ribosomal RNA methyltransferase FtsJ" evidence="1">
    <location>
        <begin position="95"/>
        <end position="289"/>
    </location>
</feature>
<dbReference type="InterPro" id="IPR002877">
    <property type="entry name" value="RNA_MeTrfase_FtsJ_dom"/>
</dbReference>